<sequence length="290" mass="30443">MPIDVLYSTVKANETATFNFGEHTVLDFTVGIAYWKFGYGNDNFITNIDLSLVVNKASPSTITAKVVGRLHDDSGNTLDIPNSSVVVCCIAVLDTKNSNVELDSAYDISNNGQSRAIRLPSASPAILATFVSGWRIGYNNDHQVAALAFGTGVTLNGNEATIKATASIHDNSGNQATTAQVDGGLVSATTTSDGILQQALVSSQTSNTVKVDFGKPLSKAVVLLQNYEVTFHKNQDNHVRTVGGGCAKWSVDGSSVNLESPKAFITDDSGNVATDSASNVTLVVLGLPKA</sequence>
<reference evidence="1 2" key="1">
    <citation type="submission" date="2021-02" db="EMBL/GenBank/DDBJ databases">
        <title>De Novo genome assembly of isolated myxobacteria.</title>
        <authorList>
            <person name="Stevens D.C."/>
        </authorList>
    </citation>
    <scope>NUCLEOTIDE SEQUENCE [LARGE SCALE GENOMIC DNA]</scope>
    <source>
        <strain evidence="1 2">SCHIC003</strain>
    </source>
</reference>
<name>A0ABX7NJI6_9BACT</name>
<dbReference type="Proteomes" id="UP000663090">
    <property type="component" value="Chromosome"/>
</dbReference>
<accession>A0ABX7NJI6</accession>
<dbReference type="RefSeq" id="WP_206719263.1">
    <property type="nucleotide sequence ID" value="NZ_CP071091.1"/>
</dbReference>
<dbReference type="EMBL" id="CP071091">
    <property type="protein sequence ID" value="QSQ17644.1"/>
    <property type="molecule type" value="Genomic_DNA"/>
</dbReference>
<evidence type="ECO:0000313" key="1">
    <source>
        <dbReference type="EMBL" id="QSQ17644.1"/>
    </source>
</evidence>
<keyword evidence="2" id="KW-1185">Reference proteome</keyword>
<proteinExistence type="predicted"/>
<protein>
    <recommendedName>
        <fullName evidence="3">Big-1 domain-containing protein</fullName>
    </recommendedName>
</protein>
<evidence type="ECO:0008006" key="3">
    <source>
        <dbReference type="Google" id="ProtNLM"/>
    </source>
</evidence>
<gene>
    <name evidence="1" type="ORF">JY572_17055</name>
</gene>
<organism evidence="1 2">
    <name type="scientific">Myxococcus landrumensis</name>
    <dbReference type="NCBI Taxonomy" id="2813577"/>
    <lineage>
        <taxon>Bacteria</taxon>
        <taxon>Pseudomonadati</taxon>
        <taxon>Myxococcota</taxon>
        <taxon>Myxococcia</taxon>
        <taxon>Myxococcales</taxon>
        <taxon>Cystobacterineae</taxon>
        <taxon>Myxococcaceae</taxon>
        <taxon>Myxococcus</taxon>
    </lineage>
</organism>
<evidence type="ECO:0000313" key="2">
    <source>
        <dbReference type="Proteomes" id="UP000663090"/>
    </source>
</evidence>